<dbReference type="HOGENOM" id="CLU_032263_2_2_0"/>
<dbReference type="PANTHER" id="PTHR10851">
    <property type="entry name" value="PYRIDOXINE-5-PHOSPHATE OXIDASE"/>
    <property type="match status" value="1"/>
</dbReference>
<keyword evidence="13" id="KW-1185">Reference proteome</keyword>
<evidence type="ECO:0000256" key="5">
    <source>
        <dbReference type="ARBA" id="ARBA00023002"/>
    </source>
</evidence>
<sequence length="209" mass="23830">MLADLRRDYTRGALRRADLDPDPVAQFRAWLDEACAAKLPEPNAMVLATVGPSGQPSARAVLLKGLDERGFHFFTNFESRKAREIAHNPLVALVFNWLELERQVRVEGRAARLPREDAEAYHKSRPYGSQLSAWVSPQSRVIGSRAELEARREALRARFPGEVPLPDFWGGYAVAPNALEFWQGRPDRLHDRFRYTREGGTWRLERLAP</sequence>
<comment type="pathway">
    <text evidence="7">Cofactor metabolism; pyridoxal 5'-phosphate salvage; pyridoxal 5'-phosphate from pyridoxine 5'-phosphate: step 1/1.</text>
</comment>
<dbReference type="EMBL" id="CP002049">
    <property type="protein sequence ID" value="ADI13158.1"/>
    <property type="molecule type" value="Genomic_DNA"/>
</dbReference>
<dbReference type="UniPathway" id="UPA01068">
    <property type="reaction ID" value="UER00304"/>
</dbReference>
<feature type="binding site" evidence="7 9">
    <location>
        <position position="182"/>
    </location>
    <ligand>
        <name>FMN</name>
        <dbReference type="ChEBI" id="CHEBI:58210"/>
    </ligand>
</feature>
<dbReference type="Gene3D" id="2.30.110.10">
    <property type="entry name" value="Electron Transport, Fmn-binding Protein, Chain A"/>
    <property type="match status" value="1"/>
</dbReference>
<feature type="binding site" evidence="7 8">
    <location>
        <position position="125"/>
    </location>
    <ligand>
        <name>substrate</name>
    </ligand>
</feature>
<proteinExistence type="inferred from homology"/>
<name>D7CWR7_TRURR</name>
<dbReference type="Pfam" id="PF01243">
    <property type="entry name" value="PNPOx_N"/>
    <property type="match status" value="1"/>
</dbReference>
<keyword evidence="4 7" id="KW-0288">FMN</keyword>
<feature type="binding site" evidence="8">
    <location>
        <begin position="6"/>
        <end position="9"/>
    </location>
    <ligand>
        <name>substrate</name>
    </ligand>
</feature>
<evidence type="ECO:0000259" key="10">
    <source>
        <dbReference type="Pfam" id="PF01243"/>
    </source>
</evidence>
<feature type="binding site" evidence="7 8">
    <location>
        <begin position="188"/>
        <end position="190"/>
    </location>
    <ligand>
        <name>substrate</name>
    </ligand>
</feature>
<feature type="binding site" evidence="7 9">
    <location>
        <position position="103"/>
    </location>
    <ligand>
        <name>FMN</name>
        <dbReference type="ChEBI" id="CHEBI:58210"/>
    </ligand>
</feature>
<dbReference type="InterPro" id="IPR019576">
    <property type="entry name" value="Pyridoxamine_oxidase_dimer_C"/>
</dbReference>
<dbReference type="PANTHER" id="PTHR10851:SF0">
    <property type="entry name" value="PYRIDOXINE-5'-PHOSPHATE OXIDASE"/>
    <property type="match status" value="1"/>
</dbReference>
<dbReference type="KEGG" id="tra:Trad_0015"/>
<dbReference type="EC" id="1.4.3.5" evidence="7"/>
<feature type="binding site" evidence="7 9">
    <location>
        <begin position="74"/>
        <end position="75"/>
    </location>
    <ligand>
        <name>FMN</name>
        <dbReference type="ChEBI" id="CHEBI:58210"/>
    </ligand>
</feature>
<evidence type="ECO:0000256" key="7">
    <source>
        <dbReference type="HAMAP-Rule" id="MF_01629"/>
    </source>
</evidence>
<feature type="binding site" evidence="7 9">
    <location>
        <begin position="59"/>
        <end position="64"/>
    </location>
    <ligand>
        <name>FMN</name>
        <dbReference type="ChEBI" id="CHEBI:58210"/>
    </ligand>
</feature>
<evidence type="ECO:0000259" key="11">
    <source>
        <dbReference type="Pfam" id="PF10590"/>
    </source>
</evidence>
<reference evidence="12 13" key="2">
    <citation type="journal article" date="2011" name="Stand. Genomic Sci.">
        <title>Complete genome sequence of Truepera radiovictrix type strain (RQ-24).</title>
        <authorList>
            <person name="Ivanova N."/>
            <person name="Rohde C."/>
            <person name="Munk C."/>
            <person name="Nolan M."/>
            <person name="Lucas S."/>
            <person name="Del Rio T.G."/>
            <person name="Tice H."/>
            <person name="Deshpande S."/>
            <person name="Cheng J.F."/>
            <person name="Tapia R."/>
            <person name="Han C."/>
            <person name="Goodwin L."/>
            <person name="Pitluck S."/>
            <person name="Liolios K."/>
            <person name="Mavromatis K."/>
            <person name="Mikhailova N."/>
            <person name="Pati A."/>
            <person name="Chen A."/>
            <person name="Palaniappan K."/>
            <person name="Land M."/>
            <person name="Hauser L."/>
            <person name="Chang Y.J."/>
            <person name="Jeffries C.D."/>
            <person name="Brambilla E."/>
            <person name="Rohde M."/>
            <person name="Goker M."/>
            <person name="Tindall B.J."/>
            <person name="Woyke T."/>
            <person name="Bristow J."/>
            <person name="Eisen J.A."/>
            <person name="Markowitz V."/>
            <person name="Hugenholtz P."/>
            <person name="Kyrpides N.C."/>
            <person name="Klenk H.P."/>
            <person name="Lapidus A."/>
        </authorList>
    </citation>
    <scope>NUCLEOTIDE SEQUENCE [LARGE SCALE GENOMIC DNA]</scope>
    <source>
        <strain evidence="13">DSM 17093 / CIP 108686 / LMG 22925 / RQ-24</strain>
    </source>
</reference>
<feature type="domain" description="Pyridoxine 5'-phosphate oxidase dimerisation C-terminal" evidence="11">
    <location>
        <begin position="169"/>
        <end position="209"/>
    </location>
</feature>
<dbReference type="OrthoDB" id="9780392at2"/>
<dbReference type="PROSITE" id="PS01064">
    <property type="entry name" value="PYRIDOX_OXIDASE"/>
    <property type="match status" value="1"/>
</dbReference>
<feature type="binding site" evidence="7 9">
    <location>
        <position position="81"/>
    </location>
    <ligand>
        <name>FMN</name>
        <dbReference type="ChEBI" id="CHEBI:58210"/>
    </ligand>
</feature>
<accession>D7CWR7</accession>
<comment type="similarity">
    <text evidence="1 7">Belongs to the pyridoxamine 5'-phosphate oxidase family.</text>
</comment>
<comment type="subunit">
    <text evidence="2 7">Homodimer.</text>
</comment>
<dbReference type="NCBIfam" id="TIGR00558">
    <property type="entry name" value="pdxH"/>
    <property type="match status" value="1"/>
</dbReference>
<dbReference type="InterPro" id="IPR012349">
    <property type="entry name" value="Split_barrel_FMN-bd"/>
</dbReference>
<dbReference type="PIRSF" id="PIRSF000190">
    <property type="entry name" value="Pyd_amn-ph_oxd"/>
    <property type="match status" value="1"/>
</dbReference>
<comment type="cofactor">
    <cofactor evidence="7 9">
        <name>FMN</name>
        <dbReference type="ChEBI" id="CHEBI:58210"/>
    </cofactor>
    <text evidence="7 9">Binds 1 FMN per subunit.</text>
</comment>
<evidence type="ECO:0000256" key="8">
    <source>
        <dbReference type="PIRSR" id="PIRSR000190-1"/>
    </source>
</evidence>
<feature type="binding site" evidence="7 9">
    <location>
        <begin position="138"/>
        <end position="139"/>
    </location>
    <ligand>
        <name>FMN</name>
        <dbReference type="ChEBI" id="CHEBI:58210"/>
    </ligand>
</feature>
<dbReference type="eggNOG" id="COG0259">
    <property type="taxonomic scope" value="Bacteria"/>
</dbReference>
<evidence type="ECO:0000256" key="4">
    <source>
        <dbReference type="ARBA" id="ARBA00022643"/>
    </source>
</evidence>
<feature type="binding site" evidence="7 9">
    <location>
        <position position="192"/>
    </location>
    <ligand>
        <name>FMN</name>
        <dbReference type="ChEBI" id="CHEBI:58210"/>
    </ligand>
</feature>
<feature type="binding site" evidence="7 8">
    <location>
        <position position="64"/>
    </location>
    <ligand>
        <name>substrate</name>
    </ligand>
</feature>
<feature type="binding site" evidence="7 8">
    <location>
        <position position="129"/>
    </location>
    <ligand>
        <name>substrate</name>
    </ligand>
</feature>
<dbReference type="AlphaFoldDB" id="D7CWR7"/>
<dbReference type="NCBIfam" id="NF004231">
    <property type="entry name" value="PRK05679.1"/>
    <property type="match status" value="1"/>
</dbReference>
<evidence type="ECO:0000313" key="12">
    <source>
        <dbReference type="EMBL" id="ADI13158.1"/>
    </source>
</evidence>
<evidence type="ECO:0000256" key="3">
    <source>
        <dbReference type="ARBA" id="ARBA00022630"/>
    </source>
</evidence>
<organism evidence="12 13">
    <name type="scientific">Truepera radiovictrix (strain DSM 17093 / CIP 108686 / LMG 22925 / RQ-24)</name>
    <dbReference type="NCBI Taxonomy" id="649638"/>
    <lineage>
        <taxon>Bacteria</taxon>
        <taxon>Thermotogati</taxon>
        <taxon>Deinococcota</taxon>
        <taxon>Deinococci</taxon>
        <taxon>Trueperales</taxon>
        <taxon>Trueperaceae</taxon>
        <taxon>Truepera</taxon>
    </lineage>
</organism>
<comment type="catalytic activity">
    <reaction evidence="7">
        <text>pyridoxamine 5'-phosphate + O2 + H2O = pyridoxal 5'-phosphate + H2O2 + NH4(+)</text>
        <dbReference type="Rhea" id="RHEA:15817"/>
        <dbReference type="ChEBI" id="CHEBI:15377"/>
        <dbReference type="ChEBI" id="CHEBI:15379"/>
        <dbReference type="ChEBI" id="CHEBI:16240"/>
        <dbReference type="ChEBI" id="CHEBI:28938"/>
        <dbReference type="ChEBI" id="CHEBI:58451"/>
        <dbReference type="ChEBI" id="CHEBI:597326"/>
        <dbReference type="EC" id="1.4.3.5"/>
    </reaction>
</comment>
<dbReference type="RefSeq" id="WP_013176538.1">
    <property type="nucleotide sequence ID" value="NC_014221.1"/>
</dbReference>
<evidence type="ECO:0000313" key="13">
    <source>
        <dbReference type="Proteomes" id="UP000000379"/>
    </source>
</evidence>
<feature type="binding site" evidence="7 8">
    <location>
        <position position="121"/>
    </location>
    <ligand>
        <name>substrate</name>
    </ligand>
</feature>
<dbReference type="SUPFAM" id="SSF50475">
    <property type="entry name" value="FMN-binding split barrel"/>
    <property type="match status" value="1"/>
</dbReference>
<comment type="catalytic activity">
    <reaction evidence="7">
        <text>pyridoxine 5'-phosphate + O2 = pyridoxal 5'-phosphate + H2O2</text>
        <dbReference type="Rhea" id="RHEA:15149"/>
        <dbReference type="ChEBI" id="CHEBI:15379"/>
        <dbReference type="ChEBI" id="CHEBI:16240"/>
        <dbReference type="ChEBI" id="CHEBI:58589"/>
        <dbReference type="ChEBI" id="CHEBI:597326"/>
        <dbReference type="EC" id="1.4.3.5"/>
    </reaction>
</comment>
<comment type="pathway">
    <text evidence="7">Cofactor metabolism; pyridoxal 5'-phosphate salvage; pyridoxal 5'-phosphate from pyridoxamine 5'-phosphate: step 1/1.</text>
</comment>
<dbReference type="FunFam" id="2.30.110.10:FF:000020">
    <property type="entry name" value="PNPO isoform 11"/>
    <property type="match status" value="1"/>
</dbReference>
<dbReference type="InterPro" id="IPR011576">
    <property type="entry name" value="Pyridox_Oxase_N"/>
</dbReference>
<evidence type="ECO:0000256" key="1">
    <source>
        <dbReference type="ARBA" id="ARBA00007301"/>
    </source>
</evidence>
<evidence type="ECO:0000256" key="6">
    <source>
        <dbReference type="ARBA" id="ARBA00023096"/>
    </source>
</evidence>
<gene>
    <name evidence="7" type="primary">pdxH</name>
    <name evidence="12" type="ordered locus">Trad_0015</name>
</gene>
<comment type="function">
    <text evidence="7">Catalyzes the oxidation of either pyridoxine 5'-phosphate (PNP) or pyridoxamine 5'-phosphate (PMP) into pyridoxal 5'-phosphate (PLP).</text>
</comment>
<dbReference type="Proteomes" id="UP000000379">
    <property type="component" value="Chromosome"/>
</dbReference>
<evidence type="ECO:0000256" key="9">
    <source>
        <dbReference type="PIRSR" id="PIRSR000190-2"/>
    </source>
</evidence>
<dbReference type="STRING" id="649638.Trad_0015"/>
<dbReference type="Pfam" id="PF10590">
    <property type="entry name" value="PNP_phzG_C"/>
    <property type="match status" value="1"/>
</dbReference>
<dbReference type="HAMAP" id="MF_01629">
    <property type="entry name" value="PdxH"/>
    <property type="match status" value="1"/>
</dbReference>
<evidence type="ECO:0000256" key="2">
    <source>
        <dbReference type="ARBA" id="ARBA00011738"/>
    </source>
</evidence>
<dbReference type="InterPro" id="IPR019740">
    <property type="entry name" value="Pyridox_Oxase_CS"/>
</dbReference>
<keyword evidence="6 7" id="KW-0664">Pyridoxine biosynthesis</keyword>
<dbReference type="GO" id="GO:0010181">
    <property type="term" value="F:FMN binding"/>
    <property type="evidence" value="ECO:0007669"/>
    <property type="project" value="UniProtKB-UniRule"/>
</dbReference>
<keyword evidence="3 7" id="KW-0285">Flavoprotein</keyword>
<dbReference type="GO" id="GO:0008615">
    <property type="term" value="P:pyridoxine biosynthetic process"/>
    <property type="evidence" value="ECO:0007669"/>
    <property type="project" value="UniProtKB-UniRule"/>
</dbReference>
<reference evidence="13" key="1">
    <citation type="submission" date="2010-05" db="EMBL/GenBank/DDBJ databases">
        <title>The complete genome of Truepera radiovictris DSM 17093.</title>
        <authorList>
            <consortium name="US DOE Joint Genome Institute (JGI-PGF)"/>
            <person name="Lucas S."/>
            <person name="Copeland A."/>
            <person name="Lapidus A."/>
            <person name="Glavina del Rio T."/>
            <person name="Dalin E."/>
            <person name="Tice H."/>
            <person name="Bruce D."/>
            <person name="Goodwin L."/>
            <person name="Pitluck S."/>
            <person name="Kyrpides N."/>
            <person name="Mavromatis K."/>
            <person name="Ovchinnikova G."/>
            <person name="Munk A.C."/>
            <person name="Detter J.C."/>
            <person name="Han C."/>
            <person name="Tapia R."/>
            <person name="Land M."/>
            <person name="Hauser L."/>
            <person name="Markowitz V."/>
            <person name="Cheng J.-F."/>
            <person name="Hugenholtz P."/>
            <person name="Woyke T."/>
            <person name="Wu D."/>
            <person name="Tindall B."/>
            <person name="Pomrenke H.G."/>
            <person name="Brambilla E."/>
            <person name="Klenk H.-P."/>
            <person name="Eisen J.A."/>
        </authorList>
    </citation>
    <scope>NUCLEOTIDE SEQUENCE [LARGE SCALE GENOMIC DNA]</scope>
    <source>
        <strain evidence="13">DSM 17093 / CIP 108686 / LMG 22925 / RQ-24</strain>
    </source>
</reference>
<feature type="binding site" evidence="7 9">
    <location>
        <position position="80"/>
    </location>
    <ligand>
        <name>FMN</name>
        <dbReference type="ChEBI" id="CHEBI:58210"/>
    </ligand>
</feature>
<dbReference type="GO" id="GO:0004733">
    <property type="term" value="F:pyridoxamine phosphate oxidase activity"/>
    <property type="evidence" value="ECO:0007669"/>
    <property type="project" value="UniProtKB-UniRule"/>
</dbReference>
<keyword evidence="5 7" id="KW-0560">Oxidoreductase</keyword>
<feature type="domain" description="Pyridoxamine 5'-phosphate oxidase N-terminal" evidence="10">
    <location>
        <begin position="31"/>
        <end position="156"/>
    </location>
</feature>
<dbReference type="InterPro" id="IPR000659">
    <property type="entry name" value="Pyridox_Oxase"/>
</dbReference>
<protein>
    <recommendedName>
        <fullName evidence="7">Pyridoxine/pyridoxamine 5'-phosphate oxidase</fullName>
        <ecNumber evidence="7">1.4.3.5</ecNumber>
    </recommendedName>
    <alternativeName>
        <fullName evidence="7">PNP/PMP oxidase</fullName>
        <shortName evidence="7">PNPOx</shortName>
    </alternativeName>
    <alternativeName>
        <fullName evidence="7">Pyridoxal 5'-phosphate synthase</fullName>
    </alternativeName>
</protein>